<evidence type="ECO:0000256" key="2">
    <source>
        <dbReference type="SAM" id="MobiDB-lite"/>
    </source>
</evidence>
<evidence type="ECO:0000256" key="1">
    <source>
        <dbReference type="SAM" id="Coils"/>
    </source>
</evidence>
<feature type="compositionally biased region" description="Low complexity" evidence="2">
    <location>
        <begin position="131"/>
        <end position="141"/>
    </location>
</feature>
<organism evidence="4 5">
    <name type="scientific">Chelatococcus reniformis</name>
    <dbReference type="NCBI Taxonomy" id="1494448"/>
    <lineage>
        <taxon>Bacteria</taxon>
        <taxon>Pseudomonadati</taxon>
        <taxon>Pseudomonadota</taxon>
        <taxon>Alphaproteobacteria</taxon>
        <taxon>Hyphomicrobiales</taxon>
        <taxon>Chelatococcaceae</taxon>
        <taxon>Chelatococcus</taxon>
    </lineage>
</organism>
<gene>
    <name evidence="4" type="ORF">GCM10010994_31370</name>
</gene>
<feature type="domain" description="GapR-like DNA-binding" evidence="3">
    <location>
        <begin position="9"/>
        <end position="79"/>
    </location>
</feature>
<feature type="coiled-coil region" evidence="1">
    <location>
        <begin position="12"/>
        <end position="39"/>
    </location>
</feature>
<protein>
    <recommendedName>
        <fullName evidence="3">GapR-like DNA-binding domain-containing protein</fullName>
    </recommendedName>
</protein>
<dbReference type="Pfam" id="PF10073">
    <property type="entry name" value="GapR_DNA-bd"/>
    <property type="match status" value="1"/>
</dbReference>
<accession>A0A916XGP9</accession>
<evidence type="ECO:0000313" key="4">
    <source>
        <dbReference type="EMBL" id="GGC70549.1"/>
    </source>
</evidence>
<dbReference type="InterPro" id="IPR046367">
    <property type="entry name" value="GapR-like_DNA-bd"/>
</dbReference>
<reference evidence="4" key="2">
    <citation type="submission" date="2020-09" db="EMBL/GenBank/DDBJ databases">
        <authorList>
            <person name="Sun Q."/>
            <person name="Zhou Y."/>
        </authorList>
    </citation>
    <scope>NUCLEOTIDE SEQUENCE</scope>
    <source>
        <strain evidence="4">CGMCC 1.12919</strain>
    </source>
</reference>
<comment type="caution">
    <text evidence="4">The sequence shown here is derived from an EMBL/GenBank/DDBJ whole genome shotgun (WGS) entry which is preliminary data.</text>
</comment>
<evidence type="ECO:0000259" key="3">
    <source>
        <dbReference type="Pfam" id="PF10073"/>
    </source>
</evidence>
<keyword evidence="1" id="KW-0175">Coiled coil</keyword>
<reference evidence="4" key="1">
    <citation type="journal article" date="2014" name="Int. J. Syst. Evol. Microbiol.">
        <title>Complete genome sequence of Corynebacterium casei LMG S-19264T (=DSM 44701T), isolated from a smear-ripened cheese.</title>
        <authorList>
            <consortium name="US DOE Joint Genome Institute (JGI-PGF)"/>
            <person name="Walter F."/>
            <person name="Albersmeier A."/>
            <person name="Kalinowski J."/>
            <person name="Ruckert C."/>
        </authorList>
    </citation>
    <scope>NUCLEOTIDE SEQUENCE</scope>
    <source>
        <strain evidence="4">CGMCC 1.12919</strain>
    </source>
</reference>
<dbReference type="AlphaFoldDB" id="A0A916XGP9"/>
<dbReference type="EMBL" id="BMGG01000005">
    <property type="protein sequence ID" value="GGC70549.1"/>
    <property type="molecule type" value="Genomic_DNA"/>
</dbReference>
<dbReference type="GO" id="GO:0003677">
    <property type="term" value="F:DNA binding"/>
    <property type="evidence" value="ECO:0007669"/>
    <property type="project" value="InterPro"/>
</dbReference>
<sequence length="201" mass="21839">MPNIGGVAGDRLRSIIERIERLEQERAELAADVREIKAEAKSAGFDVKIINQMIKERKLSREERQEFAALCDLYRAAIGMLDGTPLGDAARHRLAKAPVKRPEDDGDDEEATPPADAPPPTGAMSEEELAAARQSGSDAAAHGQRVIDNPFVAGDPRRAAWDEGWCARSGSDGMDIPDAWRRKPKPKKGHDEAPGDKGQTP</sequence>
<proteinExistence type="predicted"/>
<name>A0A916XGP9_9HYPH</name>
<keyword evidence="5" id="KW-1185">Reference proteome</keyword>
<evidence type="ECO:0000313" key="5">
    <source>
        <dbReference type="Proteomes" id="UP000637002"/>
    </source>
</evidence>
<feature type="region of interest" description="Disordered" evidence="2">
    <location>
        <begin position="95"/>
        <end position="201"/>
    </location>
</feature>
<dbReference type="Proteomes" id="UP000637002">
    <property type="component" value="Unassembled WGS sequence"/>
</dbReference>